<dbReference type="InterPro" id="IPR006439">
    <property type="entry name" value="HAD-SF_hydro_IA"/>
</dbReference>
<dbReference type="NCBIfam" id="TIGR01549">
    <property type="entry name" value="HAD-SF-IA-v1"/>
    <property type="match status" value="1"/>
</dbReference>
<dbReference type="AlphaFoldDB" id="A0A6J6CAQ6"/>
<dbReference type="Gene3D" id="3.40.50.1000">
    <property type="entry name" value="HAD superfamily/HAD-like"/>
    <property type="match status" value="1"/>
</dbReference>
<dbReference type="SFLD" id="SFLDG01129">
    <property type="entry name" value="C1.5:_HAD__Beta-PGM__Phosphata"/>
    <property type="match status" value="1"/>
</dbReference>
<dbReference type="InterPro" id="IPR036412">
    <property type="entry name" value="HAD-like_sf"/>
</dbReference>
<dbReference type="InterPro" id="IPR023198">
    <property type="entry name" value="PGP-like_dom2"/>
</dbReference>
<dbReference type="PANTHER" id="PTHR43611">
    <property type="entry name" value="ALPHA-D-GLUCOSE 1-PHOSPHATE PHOSPHATASE"/>
    <property type="match status" value="1"/>
</dbReference>
<proteinExistence type="predicted"/>
<dbReference type="Gene3D" id="1.10.150.240">
    <property type="entry name" value="Putative phosphatase, domain 2"/>
    <property type="match status" value="1"/>
</dbReference>
<dbReference type="SUPFAM" id="SSF56784">
    <property type="entry name" value="HAD-like"/>
    <property type="match status" value="1"/>
</dbReference>
<protein>
    <submittedName>
        <fullName evidence="1">Unannotated protein</fullName>
    </submittedName>
</protein>
<dbReference type="PANTHER" id="PTHR43611:SF3">
    <property type="entry name" value="FLAVIN MONONUCLEOTIDE HYDROLASE 1, CHLOROPLATIC"/>
    <property type="match status" value="1"/>
</dbReference>
<dbReference type="EMBL" id="CAEZSF010000159">
    <property type="protein sequence ID" value="CAB4548197.1"/>
    <property type="molecule type" value="Genomic_DNA"/>
</dbReference>
<dbReference type="SFLD" id="SFLDS00003">
    <property type="entry name" value="Haloacid_Dehalogenase"/>
    <property type="match status" value="1"/>
</dbReference>
<organism evidence="1">
    <name type="scientific">freshwater metagenome</name>
    <dbReference type="NCBI Taxonomy" id="449393"/>
    <lineage>
        <taxon>unclassified sequences</taxon>
        <taxon>metagenomes</taxon>
        <taxon>ecological metagenomes</taxon>
    </lineage>
</organism>
<sequence length="210" mass="23130">MADDQAFPTAVIFDLDGVIRDWNDEDISEIEVAYGLEPGTILAVGFGTELGRAATTGQFDYRTWMNAIRAEVTRIHGVEVAGALDAWEANVGLVNQEMLQVLRQVRSESTVALLSNGTTRLRRDLAVLDLTDEFDVIFNTAEVGIAKPDPEIFRYVLQELETTANETLFIDDLELNVEGARSIGIRSHQHVDSGSTSEFLLGAGLTMRKI</sequence>
<dbReference type="InterPro" id="IPR023214">
    <property type="entry name" value="HAD_sf"/>
</dbReference>
<dbReference type="NCBIfam" id="TIGR01509">
    <property type="entry name" value="HAD-SF-IA-v3"/>
    <property type="match status" value="1"/>
</dbReference>
<accession>A0A6J6CAQ6</accession>
<name>A0A6J6CAQ6_9ZZZZ</name>
<gene>
    <name evidence="1" type="ORF">UFOPK1358_01443</name>
</gene>
<reference evidence="1" key="1">
    <citation type="submission" date="2020-05" db="EMBL/GenBank/DDBJ databases">
        <authorList>
            <person name="Chiriac C."/>
            <person name="Salcher M."/>
            <person name="Ghai R."/>
            <person name="Kavagutti S V."/>
        </authorList>
    </citation>
    <scope>NUCLEOTIDE SEQUENCE</scope>
</reference>
<dbReference type="Pfam" id="PF00702">
    <property type="entry name" value="Hydrolase"/>
    <property type="match status" value="1"/>
</dbReference>
<evidence type="ECO:0000313" key="1">
    <source>
        <dbReference type="EMBL" id="CAB4548197.1"/>
    </source>
</evidence>